<organism evidence="1">
    <name type="scientific">bioreactor metagenome</name>
    <dbReference type="NCBI Taxonomy" id="1076179"/>
    <lineage>
        <taxon>unclassified sequences</taxon>
        <taxon>metagenomes</taxon>
        <taxon>ecological metagenomes</taxon>
    </lineage>
</organism>
<sequence length="166" mass="18811">MLEHQFGRVDRQRIADWLVVHAPVSFDRLAKDIDPGAGGHCRRARIGQFRIDDSVGREEVRRQDRRFFAGCVVGKDRDARDFAAGSGSRRHGDQRQEGFRQSFARAVVEPYRLVHRSDCRGGFGEVHHASPAQRDHKLGAHRAHQLGAGIDFVHLRIWRNVAVDCG</sequence>
<reference evidence="1" key="1">
    <citation type="submission" date="2019-08" db="EMBL/GenBank/DDBJ databases">
        <authorList>
            <person name="Kucharzyk K."/>
            <person name="Murdoch R.W."/>
            <person name="Higgins S."/>
            <person name="Loffler F."/>
        </authorList>
    </citation>
    <scope>NUCLEOTIDE SEQUENCE</scope>
</reference>
<proteinExistence type="predicted"/>
<comment type="caution">
    <text evidence="1">The sequence shown here is derived from an EMBL/GenBank/DDBJ whole genome shotgun (WGS) entry which is preliminary data.</text>
</comment>
<evidence type="ECO:0000313" key="1">
    <source>
        <dbReference type="EMBL" id="MPM73094.1"/>
    </source>
</evidence>
<gene>
    <name evidence="1" type="ORF">SDC9_120070</name>
</gene>
<name>A0A645C9M3_9ZZZZ</name>
<dbReference type="EMBL" id="VSSQ01025146">
    <property type="protein sequence ID" value="MPM73094.1"/>
    <property type="molecule type" value="Genomic_DNA"/>
</dbReference>
<dbReference type="AlphaFoldDB" id="A0A645C9M3"/>
<protein>
    <submittedName>
        <fullName evidence="1">Uncharacterized protein</fullName>
    </submittedName>
</protein>
<accession>A0A645C9M3</accession>